<feature type="region of interest" description="Disordered" evidence="1">
    <location>
        <begin position="34"/>
        <end position="55"/>
    </location>
</feature>
<organism evidence="2 3">
    <name type="scientific">Penicillium concentricum</name>
    <dbReference type="NCBI Taxonomy" id="293559"/>
    <lineage>
        <taxon>Eukaryota</taxon>
        <taxon>Fungi</taxon>
        <taxon>Dikarya</taxon>
        <taxon>Ascomycota</taxon>
        <taxon>Pezizomycotina</taxon>
        <taxon>Eurotiomycetes</taxon>
        <taxon>Eurotiomycetidae</taxon>
        <taxon>Eurotiales</taxon>
        <taxon>Aspergillaceae</taxon>
        <taxon>Penicillium</taxon>
    </lineage>
</organism>
<comment type="caution">
    <text evidence="2">The sequence shown here is derived from an EMBL/GenBank/DDBJ whole genome shotgun (WGS) entry which is preliminary data.</text>
</comment>
<dbReference type="EMBL" id="JAPZBT010000002">
    <property type="protein sequence ID" value="KAJ5375518.1"/>
    <property type="molecule type" value="Genomic_DNA"/>
</dbReference>
<proteinExistence type="predicted"/>
<name>A0A9W9VB15_9EURO</name>
<reference evidence="2" key="2">
    <citation type="journal article" date="2023" name="IMA Fungus">
        <title>Comparative genomic study of the Penicillium genus elucidates a diverse pangenome and 15 lateral gene transfer events.</title>
        <authorList>
            <person name="Petersen C."/>
            <person name="Sorensen T."/>
            <person name="Nielsen M.R."/>
            <person name="Sondergaard T.E."/>
            <person name="Sorensen J.L."/>
            <person name="Fitzpatrick D.A."/>
            <person name="Frisvad J.C."/>
            <person name="Nielsen K.L."/>
        </authorList>
    </citation>
    <scope>NUCLEOTIDE SEQUENCE</scope>
    <source>
        <strain evidence="2">IBT 3081</strain>
    </source>
</reference>
<evidence type="ECO:0000256" key="1">
    <source>
        <dbReference type="SAM" id="MobiDB-lite"/>
    </source>
</evidence>
<accession>A0A9W9VB15</accession>
<gene>
    <name evidence="2" type="ORF">N7517_007524</name>
</gene>
<evidence type="ECO:0000313" key="2">
    <source>
        <dbReference type="EMBL" id="KAJ5375518.1"/>
    </source>
</evidence>
<protein>
    <submittedName>
        <fullName evidence="2">Uncharacterized protein</fullName>
    </submittedName>
</protein>
<evidence type="ECO:0000313" key="3">
    <source>
        <dbReference type="Proteomes" id="UP001147752"/>
    </source>
</evidence>
<sequence>MATTVVVAAPTQSGGLSRDFACARWGHISSRLRGRQSKARLRPLPVRDYPNADSP</sequence>
<dbReference type="RefSeq" id="XP_056581504.1">
    <property type="nucleotide sequence ID" value="XM_056725254.1"/>
</dbReference>
<reference evidence="2" key="1">
    <citation type="submission" date="2022-12" db="EMBL/GenBank/DDBJ databases">
        <authorList>
            <person name="Petersen C."/>
        </authorList>
    </citation>
    <scope>NUCLEOTIDE SEQUENCE</scope>
    <source>
        <strain evidence="2">IBT 3081</strain>
    </source>
</reference>
<keyword evidence="3" id="KW-1185">Reference proteome</keyword>
<dbReference type="Proteomes" id="UP001147752">
    <property type="component" value="Unassembled WGS sequence"/>
</dbReference>
<dbReference type="GeneID" id="81464437"/>
<dbReference type="AlphaFoldDB" id="A0A9W9VB15"/>